<reference evidence="2" key="2">
    <citation type="journal article" date="2021" name="Genome Biol. Evol.">
        <title>Developing a high-quality reference genome for a parasitic bivalve with doubly uniparental inheritance (Bivalvia: Unionida).</title>
        <authorList>
            <person name="Smith C.H."/>
        </authorList>
    </citation>
    <scope>NUCLEOTIDE SEQUENCE</scope>
    <source>
        <strain evidence="2">CHS0354</strain>
        <tissue evidence="2">Mantle</tissue>
    </source>
</reference>
<dbReference type="EMBL" id="JAEAOA010002016">
    <property type="protein sequence ID" value="KAK3611681.1"/>
    <property type="molecule type" value="Genomic_DNA"/>
</dbReference>
<sequence length="519" mass="59021">MADRNLLLEKKVKFLGSWVNDRVTKDVMGKILHLIQSEKGSKVKLQLNRDGLRVMKYQIISGMAMQTFIPLKNIYFITVNQNVPRLLFVVAKDMHTYQIYTFKCENALDAGMFIQGLRDLRKTVHSVSKIEHDGINWTLRSKTEDDKRQLNTLVDIYGGKAVVQVNSGDINQPPVPTGHRFQKQKEKTIPGEQFHKMTMDKTAKPVLATRNADTNMKVDDVNAKTRTFSNGTTFSDSASEVSESALRSELESLSNELRDIKLMLEKSTGINPDKMEKHNNKDALDAVVVPDDEDKVDTNTEVVRRPKTESKTKPVQNGHTDNGLVRVSVPDYRYSLKQRTTKGTDSTDSSGYNSFVSSTVDTSKAPSTTYEDWKNRVEWRSHTNSSMRPRSNTLGSSVSNHDQNRPEILRAKRQTIGYKMVNDPRFSMAHNQPKSATLRLRTCTTIERPIENVYRRHGHHSVVLRHTNGSDRQKILSVAPENGYFVEPINDDLIIQTDMFEDPKTKNEISTPRDAVIRI</sequence>
<reference evidence="2" key="3">
    <citation type="submission" date="2023-05" db="EMBL/GenBank/DDBJ databases">
        <authorList>
            <person name="Smith C.H."/>
        </authorList>
    </citation>
    <scope>NUCLEOTIDE SEQUENCE</scope>
    <source>
        <strain evidence="2">CHS0354</strain>
        <tissue evidence="2">Mantle</tissue>
    </source>
</reference>
<organism evidence="2 3">
    <name type="scientific">Potamilus streckersoni</name>
    <dbReference type="NCBI Taxonomy" id="2493646"/>
    <lineage>
        <taxon>Eukaryota</taxon>
        <taxon>Metazoa</taxon>
        <taxon>Spiralia</taxon>
        <taxon>Lophotrochozoa</taxon>
        <taxon>Mollusca</taxon>
        <taxon>Bivalvia</taxon>
        <taxon>Autobranchia</taxon>
        <taxon>Heteroconchia</taxon>
        <taxon>Palaeoheterodonta</taxon>
        <taxon>Unionida</taxon>
        <taxon>Unionoidea</taxon>
        <taxon>Unionidae</taxon>
        <taxon>Ambleminae</taxon>
        <taxon>Lampsilini</taxon>
        <taxon>Potamilus</taxon>
    </lineage>
</organism>
<dbReference type="AlphaFoldDB" id="A0AAE0TK10"/>
<dbReference type="SUPFAM" id="SSF50729">
    <property type="entry name" value="PH domain-like"/>
    <property type="match status" value="1"/>
</dbReference>
<feature type="compositionally biased region" description="Basic and acidic residues" evidence="1">
    <location>
        <begin position="303"/>
        <end position="312"/>
    </location>
</feature>
<evidence type="ECO:0000313" key="2">
    <source>
        <dbReference type="EMBL" id="KAK3611681.1"/>
    </source>
</evidence>
<feature type="compositionally biased region" description="Low complexity" evidence="1">
    <location>
        <begin position="341"/>
        <end position="351"/>
    </location>
</feature>
<dbReference type="InterPro" id="IPR011993">
    <property type="entry name" value="PH-like_dom_sf"/>
</dbReference>
<keyword evidence="3" id="KW-1185">Reference proteome</keyword>
<feature type="region of interest" description="Disordered" evidence="1">
    <location>
        <begin position="303"/>
        <end position="323"/>
    </location>
</feature>
<name>A0AAE0TK10_9BIVA</name>
<feature type="region of interest" description="Disordered" evidence="1">
    <location>
        <begin position="338"/>
        <end position="369"/>
    </location>
</feature>
<dbReference type="CDD" id="cd00934">
    <property type="entry name" value="PTB"/>
    <property type="match status" value="1"/>
</dbReference>
<comment type="caution">
    <text evidence="2">The sequence shown here is derived from an EMBL/GenBank/DDBJ whole genome shotgun (WGS) entry which is preliminary data.</text>
</comment>
<feature type="compositionally biased region" description="Polar residues" evidence="1">
    <location>
        <begin position="352"/>
        <end position="369"/>
    </location>
</feature>
<gene>
    <name evidence="2" type="ORF">CHS0354_034343</name>
</gene>
<evidence type="ECO:0000313" key="3">
    <source>
        <dbReference type="Proteomes" id="UP001195483"/>
    </source>
</evidence>
<dbReference type="Gene3D" id="2.30.29.30">
    <property type="entry name" value="Pleckstrin-homology domain (PH domain)/Phosphotyrosine-binding domain (PTB)"/>
    <property type="match status" value="1"/>
</dbReference>
<accession>A0AAE0TK10</accession>
<feature type="compositionally biased region" description="Polar residues" evidence="1">
    <location>
        <begin position="382"/>
        <end position="401"/>
    </location>
</feature>
<proteinExistence type="predicted"/>
<evidence type="ECO:0000256" key="1">
    <source>
        <dbReference type="SAM" id="MobiDB-lite"/>
    </source>
</evidence>
<reference evidence="2" key="1">
    <citation type="journal article" date="2021" name="Genome Biol. Evol.">
        <title>A High-Quality Reference Genome for a Parasitic Bivalve with Doubly Uniparental Inheritance (Bivalvia: Unionida).</title>
        <authorList>
            <person name="Smith C.H."/>
        </authorList>
    </citation>
    <scope>NUCLEOTIDE SEQUENCE</scope>
    <source>
        <strain evidence="2">CHS0354</strain>
    </source>
</reference>
<protein>
    <submittedName>
        <fullName evidence="2">Uncharacterized protein</fullName>
    </submittedName>
</protein>
<dbReference type="Proteomes" id="UP001195483">
    <property type="component" value="Unassembled WGS sequence"/>
</dbReference>
<feature type="region of interest" description="Disordered" evidence="1">
    <location>
        <begin position="381"/>
        <end position="405"/>
    </location>
</feature>